<dbReference type="RefSeq" id="WP_260643369.1">
    <property type="nucleotide sequence ID" value="NZ_CP104003.1"/>
</dbReference>
<dbReference type="GO" id="GO:0000976">
    <property type="term" value="F:transcription cis-regulatory region binding"/>
    <property type="evidence" value="ECO:0007669"/>
    <property type="project" value="TreeGrafter"/>
</dbReference>
<keyword evidence="2" id="KW-0805">Transcription regulation</keyword>
<dbReference type="InterPro" id="IPR050109">
    <property type="entry name" value="HTH-type_TetR-like_transc_reg"/>
</dbReference>
<evidence type="ECO:0000256" key="1">
    <source>
        <dbReference type="ARBA" id="ARBA00022491"/>
    </source>
</evidence>
<evidence type="ECO:0000256" key="4">
    <source>
        <dbReference type="ARBA" id="ARBA00023163"/>
    </source>
</evidence>
<keyword evidence="4" id="KW-0804">Transcription</keyword>
<dbReference type="SUPFAM" id="SSF48498">
    <property type="entry name" value="Tetracyclin repressor-like, C-terminal domain"/>
    <property type="match status" value="1"/>
</dbReference>
<evidence type="ECO:0000256" key="3">
    <source>
        <dbReference type="ARBA" id="ARBA00023125"/>
    </source>
</evidence>
<evidence type="ECO:0000313" key="8">
    <source>
        <dbReference type="Proteomes" id="UP001057580"/>
    </source>
</evidence>
<keyword evidence="8" id="KW-1185">Reference proteome</keyword>
<accession>A0A9E7R5G5</accession>
<dbReference type="KEGG" id="ssai:N0B31_08150"/>
<protein>
    <submittedName>
        <fullName evidence="7">TetR family transcriptional regulator</fullName>
    </submittedName>
</protein>
<dbReference type="PANTHER" id="PTHR30055:SF234">
    <property type="entry name" value="HTH-TYPE TRANSCRIPTIONAL REGULATOR BETI"/>
    <property type="match status" value="1"/>
</dbReference>
<evidence type="ECO:0000256" key="5">
    <source>
        <dbReference type="PROSITE-ProRule" id="PRU00335"/>
    </source>
</evidence>
<organism evidence="7 8">
    <name type="scientific">Salinirubellus salinus</name>
    <dbReference type="NCBI Taxonomy" id="1364945"/>
    <lineage>
        <taxon>Archaea</taxon>
        <taxon>Methanobacteriati</taxon>
        <taxon>Methanobacteriota</taxon>
        <taxon>Stenosarchaea group</taxon>
        <taxon>Halobacteria</taxon>
        <taxon>Halobacteriales</taxon>
        <taxon>Natronomonadaceae</taxon>
        <taxon>Salinirubellus</taxon>
    </lineage>
</organism>
<keyword evidence="1" id="KW-0678">Repressor</keyword>
<dbReference type="Pfam" id="PF13977">
    <property type="entry name" value="TetR_C_6"/>
    <property type="match status" value="1"/>
</dbReference>
<keyword evidence="3 5" id="KW-0238">DNA-binding</keyword>
<evidence type="ECO:0000313" key="7">
    <source>
        <dbReference type="EMBL" id="UWM56255.1"/>
    </source>
</evidence>
<dbReference type="PANTHER" id="PTHR30055">
    <property type="entry name" value="HTH-TYPE TRANSCRIPTIONAL REGULATOR RUTR"/>
    <property type="match status" value="1"/>
</dbReference>
<dbReference type="Gene3D" id="1.10.357.10">
    <property type="entry name" value="Tetracycline Repressor, domain 2"/>
    <property type="match status" value="1"/>
</dbReference>
<reference evidence="7" key="1">
    <citation type="submission" date="2022-09" db="EMBL/GenBank/DDBJ databases">
        <title>Diverse halophilic archaea isolated from saline environments.</title>
        <authorList>
            <person name="Cui H.-L."/>
        </authorList>
    </citation>
    <scope>NUCLEOTIDE SEQUENCE</scope>
    <source>
        <strain evidence="7">ZS-35-S2</strain>
    </source>
</reference>
<dbReference type="PROSITE" id="PS50977">
    <property type="entry name" value="HTH_TETR_2"/>
    <property type="match status" value="1"/>
</dbReference>
<dbReference type="InterPro" id="IPR009057">
    <property type="entry name" value="Homeodomain-like_sf"/>
</dbReference>
<dbReference type="Pfam" id="PF00440">
    <property type="entry name" value="TetR_N"/>
    <property type="match status" value="1"/>
</dbReference>
<gene>
    <name evidence="7" type="ORF">N0B31_08150</name>
</gene>
<proteinExistence type="predicted"/>
<feature type="DNA-binding region" description="H-T-H motif" evidence="5">
    <location>
        <begin position="33"/>
        <end position="52"/>
    </location>
</feature>
<name>A0A9E7R5G5_9EURY</name>
<evidence type="ECO:0000259" key="6">
    <source>
        <dbReference type="PROSITE" id="PS50977"/>
    </source>
</evidence>
<dbReference type="InterPro" id="IPR039538">
    <property type="entry name" value="BetI_C"/>
</dbReference>
<dbReference type="Proteomes" id="UP001057580">
    <property type="component" value="Chromosome"/>
</dbReference>
<feature type="domain" description="HTH tetR-type" evidence="6">
    <location>
        <begin position="10"/>
        <end position="70"/>
    </location>
</feature>
<dbReference type="EMBL" id="CP104003">
    <property type="protein sequence ID" value="UWM56255.1"/>
    <property type="molecule type" value="Genomic_DNA"/>
</dbReference>
<sequence>MSESDAPERGETTDRIMRATYCALCRHGYADLTMQDIADESDLSKAALHYHYESKAALLESFLEFLLDSFRERVDAVESDGPRERLGALVELLFEPPGGDADAEFRTAMLELKAQAPYAPALRERLAEFDAYLRGELTTTLERAAETGLLRAEVSPETAAEFVVTVSSGAHTRRVALDRETTAAESALRDYVDDLFVEEAAA</sequence>
<dbReference type="InterPro" id="IPR036271">
    <property type="entry name" value="Tet_transcr_reg_TetR-rel_C_sf"/>
</dbReference>
<dbReference type="GO" id="GO:0003700">
    <property type="term" value="F:DNA-binding transcription factor activity"/>
    <property type="evidence" value="ECO:0007669"/>
    <property type="project" value="TreeGrafter"/>
</dbReference>
<dbReference type="AlphaFoldDB" id="A0A9E7R5G5"/>
<evidence type="ECO:0000256" key="2">
    <source>
        <dbReference type="ARBA" id="ARBA00023015"/>
    </source>
</evidence>
<dbReference type="GeneID" id="74942386"/>
<dbReference type="InterPro" id="IPR001647">
    <property type="entry name" value="HTH_TetR"/>
</dbReference>
<dbReference type="SUPFAM" id="SSF46689">
    <property type="entry name" value="Homeodomain-like"/>
    <property type="match status" value="1"/>
</dbReference>